<dbReference type="Gene3D" id="3.30.160.60">
    <property type="entry name" value="Classic Zinc Finger"/>
    <property type="match status" value="2"/>
</dbReference>
<evidence type="ECO:0000256" key="11">
    <source>
        <dbReference type="ARBA" id="ARBA00023163"/>
    </source>
</evidence>
<dbReference type="PANTHER" id="PTHR15507:SF16">
    <property type="entry name" value="ZINC FINGER PROTEIN 654"/>
    <property type="match status" value="1"/>
</dbReference>
<keyword evidence="16" id="KW-1185">Reference proteome</keyword>
<evidence type="ECO:0000256" key="13">
    <source>
        <dbReference type="PROSITE-ProRule" id="PRU00042"/>
    </source>
</evidence>
<evidence type="ECO:0000256" key="7">
    <source>
        <dbReference type="ARBA" id="ARBA00022771"/>
    </source>
</evidence>
<dbReference type="Pfam" id="PF00096">
    <property type="entry name" value="zf-C2H2"/>
    <property type="match status" value="1"/>
</dbReference>
<evidence type="ECO:0000313" key="16">
    <source>
        <dbReference type="Proteomes" id="UP000694851"/>
    </source>
</evidence>
<evidence type="ECO:0000256" key="3">
    <source>
        <dbReference type="ARBA" id="ARBA00006991"/>
    </source>
</evidence>
<dbReference type="InterPro" id="IPR052251">
    <property type="entry name" value="GH-ZnFinger_Regulators"/>
</dbReference>
<evidence type="ECO:0000256" key="5">
    <source>
        <dbReference type="ARBA" id="ARBA00022723"/>
    </source>
</evidence>
<feature type="domain" description="C2H2-type" evidence="15">
    <location>
        <begin position="744"/>
        <end position="769"/>
    </location>
</feature>
<feature type="compositionally biased region" description="Polar residues" evidence="14">
    <location>
        <begin position="902"/>
        <end position="914"/>
    </location>
</feature>
<feature type="domain" description="C2H2-type" evidence="15">
    <location>
        <begin position="813"/>
        <end position="837"/>
    </location>
</feature>
<dbReference type="Pfam" id="PF25420">
    <property type="entry name" value="zf-C2H2_ZN292"/>
    <property type="match status" value="1"/>
</dbReference>
<dbReference type="InterPro" id="IPR057986">
    <property type="entry name" value="TPR_Rlf/292/654"/>
</dbReference>
<dbReference type="InterPro" id="IPR036236">
    <property type="entry name" value="Znf_C2H2_sf"/>
</dbReference>
<dbReference type="GeneID" id="109371713"/>
<dbReference type="GO" id="GO:0000981">
    <property type="term" value="F:DNA-binding transcription factor activity, RNA polymerase II-specific"/>
    <property type="evidence" value="ECO:0007669"/>
    <property type="project" value="TreeGrafter"/>
</dbReference>
<keyword evidence="9" id="KW-0805">Transcription regulation</keyword>
<dbReference type="SUPFAM" id="SSF57667">
    <property type="entry name" value="beta-beta-alpha zinc fingers"/>
    <property type="match status" value="1"/>
</dbReference>
<evidence type="ECO:0000256" key="4">
    <source>
        <dbReference type="ARBA" id="ARBA00022553"/>
    </source>
</evidence>
<keyword evidence="11" id="KW-0804">Transcription</keyword>
<dbReference type="PANTHER" id="PTHR15507">
    <property type="entry name" value="ZINC FINGER PROTEIN RLF"/>
    <property type="match status" value="1"/>
</dbReference>
<accession>A0A8B7PU27</accession>
<evidence type="ECO:0000256" key="9">
    <source>
        <dbReference type="ARBA" id="ARBA00023015"/>
    </source>
</evidence>
<dbReference type="PROSITE" id="PS50157">
    <property type="entry name" value="ZINC_FINGER_C2H2_2"/>
    <property type="match status" value="3"/>
</dbReference>
<dbReference type="PROSITE" id="PS00028">
    <property type="entry name" value="ZINC_FINGER_C2H2_1"/>
    <property type="match status" value="5"/>
</dbReference>
<comment type="similarity">
    <text evidence="3">Belongs to the krueppel C2H2-type zinc-finger protein family.</text>
</comment>
<evidence type="ECO:0000256" key="6">
    <source>
        <dbReference type="ARBA" id="ARBA00022737"/>
    </source>
</evidence>
<proteinExistence type="inferred from homology"/>
<organism evidence="16 17">
    <name type="scientific">Hipposideros armiger</name>
    <name type="common">Great Himalayan leaf-nosed bat</name>
    <dbReference type="NCBI Taxonomy" id="186990"/>
    <lineage>
        <taxon>Eukaryota</taxon>
        <taxon>Metazoa</taxon>
        <taxon>Chordata</taxon>
        <taxon>Craniata</taxon>
        <taxon>Vertebrata</taxon>
        <taxon>Euteleostomi</taxon>
        <taxon>Mammalia</taxon>
        <taxon>Eutheria</taxon>
        <taxon>Laurasiatheria</taxon>
        <taxon>Chiroptera</taxon>
        <taxon>Yinpterochiroptera</taxon>
        <taxon>Rhinolophoidea</taxon>
        <taxon>Hipposideridae</taxon>
        <taxon>Hipposideros</taxon>
    </lineage>
</organism>
<protein>
    <submittedName>
        <fullName evidence="17">Zinc finger protein 654 isoform X1</fullName>
    </submittedName>
</protein>
<dbReference type="GO" id="GO:0008270">
    <property type="term" value="F:zinc ion binding"/>
    <property type="evidence" value="ECO:0007669"/>
    <property type="project" value="UniProtKB-KW"/>
</dbReference>
<dbReference type="Pfam" id="PF25580">
    <property type="entry name" value="TPR_Rlf"/>
    <property type="match status" value="1"/>
</dbReference>
<evidence type="ECO:0000256" key="1">
    <source>
        <dbReference type="ARBA" id="ARBA00003767"/>
    </source>
</evidence>
<keyword evidence="12" id="KW-0539">Nucleus</keyword>
<dbReference type="Proteomes" id="UP000694851">
    <property type="component" value="Unplaced"/>
</dbReference>
<keyword evidence="5" id="KW-0479">Metal-binding</keyword>
<reference evidence="17" key="1">
    <citation type="submission" date="2025-08" db="UniProtKB">
        <authorList>
            <consortium name="RefSeq"/>
        </authorList>
    </citation>
    <scope>IDENTIFICATION</scope>
    <source>
        <tissue evidence="17">Muscle</tissue>
    </source>
</reference>
<dbReference type="InterPro" id="IPR013087">
    <property type="entry name" value="Znf_C2H2_type"/>
</dbReference>
<keyword evidence="6" id="KW-0677">Repeat</keyword>
<dbReference type="RefSeq" id="XP_019479935.1">
    <property type="nucleotide sequence ID" value="XM_019624390.1"/>
</dbReference>
<evidence type="ECO:0000256" key="10">
    <source>
        <dbReference type="ARBA" id="ARBA00023125"/>
    </source>
</evidence>
<keyword evidence="10" id="KW-0238">DNA-binding</keyword>
<feature type="domain" description="C2H2-type" evidence="15">
    <location>
        <begin position="573"/>
        <end position="600"/>
    </location>
</feature>
<evidence type="ECO:0000256" key="8">
    <source>
        <dbReference type="ARBA" id="ARBA00022833"/>
    </source>
</evidence>
<comment type="function">
    <text evidence="1">May be involved in transcriptional regulation.</text>
</comment>
<feature type="region of interest" description="Disordered" evidence="14">
    <location>
        <begin position="889"/>
        <end position="947"/>
    </location>
</feature>
<dbReference type="GO" id="GO:0005634">
    <property type="term" value="C:nucleus"/>
    <property type="evidence" value="ECO:0007669"/>
    <property type="project" value="UniProtKB-SubCell"/>
</dbReference>
<keyword evidence="8" id="KW-0862">Zinc</keyword>
<evidence type="ECO:0000313" key="17">
    <source>
        <dbReference type="RefSeq" id="XP_019479935.1"/>
    </source>
</evidence>
<evidence type="ECO:0000256" key="12">
    <source>
        <dbReference type="ARBA" id="ARBA00023242"/>
    </source>
</evidence>
<dbReference type="GO" id="GO:0003677">
    <property type="term" value="F:DNA binding"/>
    <property type="evidence" value="ECO:0007669"/>
    <property type="project" value="UniProtKB-KW"/>
</dbReference>
<keyword evidence="4" id="KW-0597">Phosphoprotein</keyword>
<dbReference type="CTD" id="55279"/>
<sequence>MAEEESDQEAERLGEELVAIVESPPGPAGFRVAGDGKGGTGGSSCSGGVVGISSRDYCRRFCQVVEDYAGRWQVPLPQLQVLQTALCCFTSASASFPDECEHVQYVLSSLALSFFELLLFFGRDEFYEEPLKDILGSFQECQNHLRRYGNVNLELVTRIIRDGGPWEDPVLQAVLKAQPASQEIVNKYLSSENPLFFELRARYLIACERIPEAMALIKSCISHPEISKDLYFHQALFTCLFMSPVEDQLLREHLLKTDCKSGIDIICNTEKEGKTMLALQLCESFLIPQLQHGDMYCIWELIFIWSKLQLKSNPSKQVFVDQCYQLLRTATNVRVIFPFMKIIKDEVEEEGLQICVEICGCALQLDLHDDPKTKCLIYKTIAHFLPNDLEILRICALSIFFLERSLEAYHIVEELYKHPDEEYNEGTSSVQNRVRFELLPILKKGLFFDPEFWNFVMIKKNCVALLSDKSAVRFLNETTLEKSTGNLKRALEQQGLDERLDFLTYQSTGELDPNDIAGVQPKGHSHTKKNLTASNASKVDHNVPRHRCVLCNKEFLGGHIVRHAQAHQKKGSFSCVICGRKFRNRGLMQKHLKNHVKKIQRQQIAAAQQEDQEIPALEEINCSNFISFENGNSEKDLEVQATDVCSDGNQEVIPVHVAEFTEIPVSVSEDVTENVTENGSPDTSLNNVLEPLPLCEDDYEEEEDEEGDYEDDYDLNQETSVLHKINGTVCHPKDIYATDQEGNFRCPALGCVRIFKRIGFLNKHARTVHPTDLNVRQTVMKWSKGKCKFCQRQFEDSQHFIDHLNRHSYPNVYFCLHFNCNESFKLPFQLAQHTKSHRIFQAQCSFPECHELFEDLPLLYEHEAQHYLSKTPESSAQPSETILWDVLTDSNPNHQEKDSSSNEKQAISLPVSTSKSRKHSTEPKTCLESMEKKTDSLVQNGNEHSDDTVSEISLIDQKMPDIEPNSENNCSISDLVNGHSGIEQTPLVSSDPALKIGTNRIRTENGSILSSVVPQEHSTLPVSQAPSKPNVTNEQTSYGLILSKPYVRPLPPSYLDERYLSMPKRRKFLTDKIDPCSDQDNVCKKSMKRLRCGKCLTTYCNAEALEAHLAQKKCQTLFGFDSDDESKSSIFSVGISVEKEHAIGLQG</sequence>
<evidence type="ECO:0000256" key="2">
    <source>
        <dbReference type="ARBA" id="ARBA00004123"/>
    </source>
</evidence>
<dbReference type="OrthoDB" id="10029602at2759"/>
<evidence type="ECO:0000256" key="14">
    <source>
        <dbReference type="SAM" id="MobiDB-lite"/>
    </source>
</evidence>
<dbReference type="KEGG" id="hai:109371713"/>
<dbReference type="SMART" id="SM00355">
    <property type="entry name" value="ZnF_C2H2"/>
    <property type="match status" value="7"/>
</dbReference>
<keyword evidence="7 13" id="KW-0863">Zinc-finger</keyword>
<comment type="subcellular location">
    <subcellularLocation>
        <location evidence="2">Nucleus</location>
    </subcellularLocation>
</comment>
<dbReference type="AlphaFoldDB" id="A0A8B7PU27"/>
<evidence type="ECO:0000259" key="15">
    <source>
        <dbReference type="PROSITE" id="PS50157"/>
    </source>
</evidence>
<name>A0A8B7PU27_HIPAR</name>
<gene>
    <name evidence="17" type="primary">ZNF654</name>
</gene>